<dbReference type="InterPro" id="IPR029052">
    <property type="entry name" value="Metallo-depent_PP-like"/>
</dbReference>
<organism evidence="3 4">
    <name type="scientific">Saccharothrix australiensis</name>
    <dbReference type="NCBI Taxonomy" id="2072"/>
    <lineage>
        <taxon>Bacteria</taxon>
        <taxon>Bacillati</taxon>
        <taxon>Actinomycetota</taxon>
        <taxon>Actinomycetes</taxon>
        <taxon>Pseudonocardiales</taxon>
        <taxon>Pseudonocardiaceae</taxon>
        <taxon>Saccharothrix</taxon>
    </lineage>
</organism>
<dbReference type="PANTHER" id="PTHR12905:SF0">
    <property type="entry name" value="CALCINEURIN-LIKE PHOSPHOESTERASE DOMAIN-CONTAINING PROTEIN"/>
    <property type="match status" value="1"/>
</dbReference>
<dbReference type="EMBL" id="RBXO01000001">
    <property type="protein sequence ID" value="RKT52668.1"/>
    <property type="molecule type" value="Genomic_DNA"/>
</dbReference>
<proteinExistence type="predicted"/>
<evidence type="ECO:0000256" key="1">
    <source>
        <dbReference type="SAM" id="MobiDB-lite"/>
    </source>
</evidence>
<dbReference type="AlphaFoldDB" id="A0A495VYJ3"/>
<comment type="caution">
    <text evidence="3">The sequence shown here is derived from an EMBL/GenBank/DDBJ whole genome shotgun (WGS) entry which is preliminary data.</text>
</comment>
<dbReference type="RefSeq" id="WP_121002387.1">
    <property type="nucleotide sequence ID" value="NZ_RBXO01000001.1"/>
</dbReference>
<dbReference type="InterPro" id="IPR004843">
    <property type="entry name" value="Calcineurin-like_PHP"/>
</dbReference>
<name>A0A495VYJ3_9PSEU</name>
<evidence type="ECO:0000313" key="3">
    <source>
        <dbReference type="EMBL" id="RKT52668.1"/>
    </source>
</evidence>
<feature type="region of interest" description="Disordered" evidence="1">
    <location>
        <begin position="216"/>
        <end position="244"/>
    </location>
</feature>
<sequence length="244" mass="26863">MPRVLAVADEVVERLWTDQVRRHGVDLVVAAGDLPFEYLEFLSSALDRPCVFVPGNHDPDLAGYAKVRGLWTKAGIPARWPGPAGGVNADGRVVDVAGLRIAGLGGSIRYNDGPNQWTERQQARRARRVVRRAAWRRLRDRRDVDILLTHSPPLGCGDEPDPPHRGFACLHDAVRRLHPPLLLHGHIHPHGRPRPDRVLGGTRLVNVVGYKVLEVPGGRATPSAGHEAGRGPQRPREEEDDDAP</sequence>
<dbReference type="Gene3D" id="3.60.21.10">
    <property type="match status" value="1"/>
</dbReference>
<dbReference type="OrthoDB" id="9783591at2"/>
<dbReference type="InterPro" id="IPR051693">
    <property type="entry name" value="UPF0046_metallophosphoest"/>
</dbReference>
<feature type="domain" description="Calcineurin-like phosphoesterase" evidence="2">
    <location>
        <begin position="13"/>
        <end position="189"/>
    </location>
</feature>
<dbReference type="GO" id="GO:0016787">
    <property type="term" value="F:hydrolase activity"/>
    <property type="evidence" value="ECO:0007669"/>
    <property type="project" value="InterPro"/>
</dbReference>
<reference evidence="3 4" key="1">
    <citation type="submission" date="2018-10" db="EMBL/GenBank/DDBJ databases">
        <title>Sequencing the genomes of 1000 actinobacteria strains.</title>
        <authorList>
            <person name="Klenk H.-P."/>
        </authorList>
    </citation>
    <scope>NUCLEOTIDE SEQUENCE [LARGE SCALE GENOMIC DNA]</scope>
    <source>
        <strain evidence="3 4">DSM 43800</strain>
    </source>
</reference>
<gene>
    <name evidence="3" type="ORF">C8E97_1191</name>
</gene>
<protein>
    <submittedName>
        <fullName evidence="3">Icc-related predicted phosphoesterase</fullName>
    </submittedName>
</protein>
<dbReference type="PANTHER" id="PTHR12905">
    <property type="entry name" value="METALLOPHOSPHOESTERASE"/>
    <property type="match status" value="1"/>
</dbReference>
<accession>A0A495VYJ3</accession>
<dbReference type="Pfam" id="PF00149">
    <property type="entry name" value="Metallophos"/>
    <property type="match status" value="1"/>
</dbReference>
<keyword evidence="4" id="KW-1185">Reference proteome</keyword>
<dbReference type="Proteomes" id="UP000282084">
    <property type="component" value="Unassembled WGS sequence"/>
</dbReference>
<dbReference type="SUPFAM" id="SSF56300">
    <property type="entry name" value="Metallo-dependent phosphatases"/>
    <property type="match status" value="1"/>
</dbReference>
<evidence type="ECO:0000259" key="2">
    <source>
        <dbReference type="Pfam" id="PF00149"/>
    </source>
</evidence>
<evidence type="ECO:0000313" key="4">
    <source>
        <dbReference type="Proteomes" id="UP000282084"/>
    </source>
</evidence>